<dbReference type="Gene3D" id="3.40.50.300">
    <property type="entry name" value="P-loop containing nucleotide triphosphate hydrolases"/>
    <property type="match status" value="2"/>
</dbReference>
<keyword evidence="2" id="KW-0347">Helicase</keyword>
<dbReference type="InterPro" id="IPR027417">
    <property type="entry name" value="P-loop_NTPase"/>
</dbReference>
<dbReference type="InterPro" id="IPR002789">
    <property type="entry name" value="HerA_central"/>
</dbReference>
<dbReference type="InterPro" id="IPR008571">
    <property type="entry name" value="HerA-like"/>
</dbReference>
<evidence type="ECO:0000259" key="1">
    <source>
        <dbReference type="SMART" id="SM00382"/>
    </source>
</evidence>
<evidence type="ECO:0000313" key="3">
    <source>
        <dbReference type="Proteomes" id="UP001596470"/>
    </source>
</evidence>
<gene>
    <name evidence="2" type="ORF">ACFQS3_03605</name>
</gene>
<protein>
    <submittedName>
        <fullName evidence="2">Helicase HerA domain-containing protein</fullName>
    </submittedName>
</protein>
<comment type="caution">
    <text evidence="2">The sequence shown here is derived from an EMBL/GenBank/DDBJ whole genome shotgun (WGS) entry which is preliminary data.</text>
</comment>
<dbReference type="PANTHER" id="PTHR42957:SF1">
    <property type="entry name" value="HELICASE MJ1565-RELATED"/>
    <property type="match status" value="1"/>
</dbReference>
<feature type="domain" description="AAA+ ATPase" evidence="1">
    <location>
        <begin position="630"/>
        <end position="951"/>
    </location>
</feature>
<proteinExistence type="predicted"/>
<organism evidence="2 3">
    <name type="scientific">Glycomyces mayteni</name>
    <dbReference type="NCBI Taxonomy" id="543887"/>
    <lineage>
        <taxon>Bacteria</taxon>
        <taxon>Bacillati</taxon>
        <taxon>Actinomycetota</taxon>
        <taxon>Actinomycetes</taxon>
        <taxon>Glycomycetales</taxon>
        <taxon>Glycomycetaceae</taxon>
        <taxon>Glycomyces</taxon>
    </lineage>
</organism>
<keyword evidence="3" id="KW-1185">Reference proteome</keyword>
<keyword evidence="2" id="KW-0547">Nucleotide-binding</keyword>
<dbReference type="GO" id="GO:0004386">
    <property type="term" value="F:helicase activity"/>
    <property type="evidence" value="ECO:0007669"/>
    <property type="project" value="UniProtKB-KW"/>
</dbReference>
<dbReference type="SMART" id="SM00382">
    <property type="entry name" value="AAA"/>
    <property type="match status" value="2"/>
</dbReference>
<dbReference type="Proteomes" id="UP001596470">
    <property type="component" value="Unassembled WGS sequence"/>
</dbReference>
<dbReference type="CDD" id="cd01127">
    <property type="entry name" value="TrwB_TraG_TraD_VirD4"/>
    <property type="match status" value="1"/>
</dbReference>
<dbReference type="SUPFAM" id="SSF52540">
    <property type="entry name" value="P-loop containing nucleoside triphosphate hydrolases"/>
    <property type="match status" value="2"/>
</dbReference>
<reference evidence="3" key="1">
    <citation type="journal article" date="2019" name="Int. J. Syst. Evol. Microbiol.">
        <title>The Global Catalogue of Microorganisms (GCM) 10K type strain sequencing project: providing services to taxonomists for standard genome sequencing and annotation.</title>
        <authorList>
            <consortium name="The Broad Institute Genomics Platform"/>
            <consortium name="The Broad Institute Genome Sequencing Center for Infectious Disease"/>
            <person name="Wu L."/>
            <person name="Ma J."/>
        </authorList>
    </citation>
    <scope>NUCLEOTIDE SEQUENCE [LARGE SCALE GENOMIC DNA]</scope>
    <source>
        <strain evidence="3">KACC 12634</strain>
    </source>
</reference>
<evidence type="ECO:0000313" key="2">
    <source>
        <dbReference type="EMBL" id="MFC6956277.1"/>
    </source>
</evidence>
<feature type="domain" description="AAA+ ATPase" evidence="1">
    <location>
        <begin position="56"/>
        <end position="244"/>
    </location>
</feature>
<dbReference type="PANTHER" id="PTHR42957">
    <property type="entry name" value="HELICASE MJ1565-RELATED"/>
    <property type="match status" value="1"/>
</dbReference>
<keyword evidence="2" id="KW-0067">ATP-binding</keyword>
<accession>A0ABW2D1U5</accession>
<dbReference type="Pfam" id="PF01935">
    <property type="entry name" value="DUF87"/>
    <property type="match status" value="1"/>
</dbReference>
<dbReference type="EMBL" id="JBHSYS010000001">
    <property type="protein sequence ID" value="MFC6956277.1"/>
    <property type="molecule type" value="Genomic_DNA"/>
</dbReference>
<name>A0ABW2D1U5_9ACTN</name>
<dbReference type="InterPro" id="IPR003593">
    <property type="entry name" value="AAA+_ATPase"/>
</dbReference>
<sequence length="1016" mass="110816">MTPEERRALEHLSLDFTVHRGAIWSDAKTHVHLHNSKTYQYLNSGLDRAAKARYTSAPGAVIFGEDGSGKTHLLRQLRMSTTDRHGFFIQFDADFKGSFEQAVLHSYSASLIRRINNRHTQIHLFLQQLLKLAQIDESDKMLILDDAPTRESVDAVVHSIGSKYDEIDDICRDALRVLCLRASQNGTHRILADRWLATEKESRRGERGRWGISATRRSPREIVFAIARILALCGPTLFAVDQLDTLVKEVEGQTDSASLDRNRKRLSELAHGLMNFNEYSRRTFTVVSCLPSSWEQLQAFGVKSVDGRFHTAKILDSNLTPDAARAIVTAHVEQGLVGTGFKPPLQTWPVSKEAFTASAGMRPRELLRAVVDHVQACLDSGEFELLTEFPGPETTTESDPVAPSPDAVEARYRHLLAEASIDDLTGSATEDETMPEVLSSAFRCFGMEQQKDLEAVPGLSGRQQGVHAEVTFGKRRLAVRALAASGGMPFRGRINWLTEQSGLTEAGGAEAVLIRTSDHPLRAAGLTRIAKFTKDGGRVVQADPNELRVFKALHALYDESPPGLRDWLARARPAGSTRLMQGIFDEHGGQPPPAGAPMLPFPNEVEETAQRIVLGRFEDDTEAEIELEALRKHVAVFAGSGSGKTVLLRRLIEEAALRGVSSIVLDPNNDLARLKLPWDVTPPAWTPADKGKAAAYFDAVEVVVWTPRIEKGRPISLQPLPDFGAVLDDIDEFGAALDTAVATLAPRAKVDGNTNKHEQGRAVLREALAHYARRGGEDLGGFLQLLAEFPGDVVASLPKAPDLAAEMAQTLEANRINDSLFGGTNPPLDPGELLSPSEGSRARISVISLVGLPDTQQRQGFVNQLQMALFAWIKRHPAVGRPLGGLFVMDEAQTFAPSGSMTPCTGSTLALASQARKYGLGLVFATQAPRGIHNQIAGNCATQLIGYLNSPTQIAAVKEMVSARQARALTSTSLSAGEFYLRTEGQQLRRVVAPMCLSFHPSSALTPEEVIALARE</sequence>
<keyword evidence="2" id="KW-0378">Hydrolase</keyword>
<dbReference type="RefSeq" id="WP_382353973.1">
    <property type="nucleotide sequence ID" value="NZ_JBHMBP010000004.1"/>
</dbReference>